<reference evidence="3" key="1">
    <citation type="journal article" date="2019" name="Int. J. Syst. Evol. Microbiol.">
        <title>The Global Catalogue of Microorganisms (GCM) 10K type strain sequencing project: providing services to taxonomists for standard genome sequencing and annotation.</title>
        <authorList>
            <consortium name="The Broad Institute Genomics Platform"/>
            <consortium name="The Broad Institute Genome Sequencing Center for Infectious Disease"/>
            <person name="Wu L."/>
            <person name="Ma J."/>
        </authorList>
    </citation>
    <scope>NUCLEOTIDE SEQUENCE [LARGE SCALE GENOMIC DNA]</scope>
    <source>
        <strain evidence="3">CGMCC 4.7682</strain>
    </source>
</reference>
<comment type="caution">
    <text evidence="2">The sequence shown here is derived from an EMBL/GenBank/DDBJ whole genome shotgun (WGS) entry which is preliminary data.</text>
</comment>
<dbReference type="Gene3D" id="3.40.190.10">
    <property type="entry name" value="Periplasmic binding protein-like II"/>
    <property type="match status" value="2"/>
</dbReference>
<name>A0ABV7QC63_9PSEU</name>
<dbReference type="PROSITE" id="PS51257">
    <property type="entry name" value="PROKAR_LIPOPROTEIN"/>
    <property type="match status" value="1"/>
</dbReference>
<dbReference type="Proteomes" id="UP001595764">
    <property type="component" value="Unassembled WGS sequence"/>
</dbReference>
<evidence type="ECO:0000313" key="3">
    <source>
        <dbReference type="Proteomes" id="UP001595764"/>
    </source>
</evidence>
<gene>
    <name evidence="2" type="ORF">ACFORO_05225</name>
</gene>
<dbReference type="SUPFAM" id="SSF53850">
    <property type="entry name" value="Periplasmic binding protein-like II"/>
    <property type="match status" value="1"/>
</dbReference>
<evidence type="ECO:0000256" key="1">
    <source>
        <dbReference type="SAM" id="SignalP"/>
    </source>
</evidence>
<accession>A0ABV7QC63</accession>
<feature type="chain" id="PRO_5047342012" evidence="1">
    <location>
        <begin position="28"/>
        <end position="293"/>
    </location>
</feature>
<keyword evidence="1" id="KW-0732">Signal</keyword>
<protein>
    <submittedName>
        <fullName evidence="2">Phosphate/phosphite/phosphonate ABC transporter substrate-binding protein</fullName>
    </submittedName>
</protein>
<dbReference type="Pfam" id="PF12974">
    <property type="entry name" value="Phosphonate-bd"/>
    <property type="match status" value="1"/>
</dbReference>
<feature type="signal peptide" evidence="1">
    <location>
        <begin position="1"/>
        <end position="27"/>
    </location>
</feature>
<dbReference type="PANTHER" id="PTHR35841">
    <property type="entry name" value="PHOSPHONATES-BINDING PERIPLASMIC PROTEIN"/>
    <property type="match status" value="1"/>
</dbReference>
<keyword evidence="3" id="KW-1185">Reference proteome</keyword>
<sequence length="293" mass="30284">MTGLRSSRLLGPALLAAALLASSGCGAARASGPAGVPDPLRIGLSPSITPALQRETYQPLARYLHQRLGVEVVFSAPVDEPAALRALRDDEVDVARLDALTYAAADHRDSLAPLVTEVDAETGSPRYLSALVARHDSGVRSVTDVVRAGTRVALGDPHSAAGDLYPRVMLGGTGAAAMLVTGTGYNTARAVLDGTAGAGGLALRTLHRLERDRAVPAGAFDVLRTHPVPGSPWVARRGLGAAAQDAVAAAFESISAPGLLNLLQARGYVQARPADYRELRADAERLGTAEATP</sequence>
<dbReference type="RefSeq" id="WP_377871973.1">
    <property type="nucleotide sequence ID" value="NZ_JBHMAY010000035.1"/>
</dbReference>
<proteinExistence type="predicted"/>
<evidence type="ECO:0000313" key="2">
    <source>
        <dbReference type="EMBL" id="MFC3509556.1"/>
    </source>
</evidence>
<organism evidence="2 3">
    <name type="scientific">Amycolatopsis halotolerans</name>
    <dbReference type="NCBI Taxonomy" id="330083"/>
    <lineage>
        <taxon>Bacteria</taxon>
        <taxon>Bacillati</taxon>
        <taxon>Actinomycetota</taxon>
        <taxon>Actinomycetes</taxon>
        <taxon>Pseudonocardiales</taxon>
        <taxon>Pseudonocardiaceae</taxon>
        <taxon>Amycolatopsis</taxon>
    </lineage>
</organism>
<dbReference type="PANTHER" id="PTHR35841:SF1">
    <property type="entry name" value="PHOSPHONATES-BINDING PERIPLASMIC PROTEIN"/>
    <property type="match status" value="1"/>
</dbReference>
<dbReference type="EMBL" id="JBHRWI010000005">
    <property type="protein sequence ID" value="MFC3509556.1"/>
    <property type="molecule type" value="Genomic_DNA"/>
</dbReference>